<dbReference type="PANTHER" id="PTHR22617:SF23">
    <property type="entry name" value="CHEMOTAXIS PROTEIN CHEW"/>
    <property type="match status" value="1"/>
</dbReference>
<dbReference type="Gene3D" id="2.30.30.40">
    <property type="entry name" value="SH3 Domains"/>
    <property type="match status" value="1"/>
</dbReference>
<dbReference type="SMART" id="SM00260">
    <property type="entry name" value="CheW"/>
    <property type="match status" value="1"/>
</dbReference>
<dbReference type="GO" id="GO:0007165">
    <property type="term" value="P:signal transduction"/>
    <property type="evidence" value="ECO:0007669"/>
    <property type="project" value="InterPro"/>
</dbReference>
<dbReference type="Proteomes" id="UP000032668">
    <property type="component" value="Unassembled WGS sequence"/>
</dbReference>
<dbReference type="InterPro" id="IPR036061">
    <property type="entry name" value="CheW-like_dom_sf"/>
</dbReference>
<dbReference type="RefSeq" id="WP_241869301.1">
    <property type="nucleotide sequence ID" value="NZ_BANC01000016.1"/>
</dbReference>
<comment type="caution">
    <text evidence="2">The sequence shown here is derived from an EMBL/GenBank/DDBJ whole genome shotgun (WGS) entry which is preliminary data.</text>
</comment>
<gene>
    <name evidence="2" type="ORF">Aam_016_058</name>
</gene>
<reference evidence="2 3" key="1">
    <citation type="submission" date="2012-11" db="EMBL/GenBank/DDBJ databases">
        <title>Whole genome sequence of Acidocella aminolytica 101 = DSM 11237.</title>
        <authorList>
            <person name="Azuma Y."/>
            <person name="Higashiura N."/>
            <person name="Hirakawa H."/>
            <person name="Matsushita K."/>
        </authorList>
    </citation>
    <scope>NUCLEOTIDE SEQUENCE [LARGE SCALE GENOMIC DNA]</scope>
    <source>
        <strain evidence="3">101 / DSM 11237</strain>
    </source>
</reference>
<name>A0A0D6PCY9_9PROT</name>
<evidence type="ECO:0000313" key="3">
    <source>
        <dbReference type="Proteomes" id="UP000032668"/>
    </source>
</evidence>
<dbReference type="GO" id="GO:0005829">
    <property type="term" value="C:cytosol"/>
    <property type="evidence" value="ECO:0007669"/>
    <property type="project" value="TreeGrafter"/>
</dbReference>
<dbReference type="PROSITE" id="PS50851">
    <property type="entry name" value="CHEW"/>
    <property type="match status" value="1"/>
</dbReference>
<dbReference type="InterPro" id="IPR002545">
    <property type="entry name" value="CheW-lke_dom"/>
</dbReference>
<keyword evidence="2" id="KW-0675">Receptor</keyword>
<evidence type="ECO:0000259" key="1">
    <source>
        <dbReference type="PROSITE" id="PS50851"/>
    </source>
</evidence>
<evidence type="ECO:0000313" key="2">
    <source>
        <dbReference type="EMBL" id="GAN79088.1"/>
    </source>
</evidence>
<dbReference type="InterPro" id="IPR039315">
    <property type="entry name" value="CheW"/>
</dbReference>
<proteinExistence type="predicted"/>
<dbReference type="STRING" id="1120923.SAMN02746095_02248"/>
<organism evidence="2 3">
    <name type="scientific">Acidocella aminolytica 101 = DSM 11237</name>
    <dbReference type="NCBI Taxonomy" id="1120923"/>
    <lineage>
        <taxon>Bacteria</taxon>
        <taxon>Pseudomonadati</taxon>
        <taxon>Pseudomonadota</taxon>
        <taxon>Alphaproteobacteria</taxon>
        <taxon>Acetobacterales</taxon>
        <taxon>Acidocellaceae</taxon>
        <taxon>Acidocella</taxon>
    </lineage>
</organism>
<dbReference type="Gene3D" id="2.40.50.180">
    <property type="entry name" value="CheA-289, Domain 4"/>
    <property type="match status" value="1"/>
</dbReference>
<dbReference type="AlphaFoldDB" id="A0A0D6PCY9"/>
<dbReference type="Pfam" id="PF01584">
    <property type="entry name" value="CheW"/>
    <property type="match status" value="1"/>
</dbReference>
<feature type="domain" description="CheW-like" evidence="1">
    <location>
        <begin position="21"/>
        <end position="165"/>
    </location>
</feature>
<keyword evidence="3" id="KW-1185">Reference proteome</keyword>
<dbReference type="EMBL" id="BANC01000016">
    <property type="protein sequence ID" value="GAN79088.1"/>
    <property type="molecule type" value="Genomic_DNA"/>
</dbReference>
<dbReference type="SUPFAM" id="SSF50341">
    <property type="entry name" value="CheW-like"/>
    <property type="match status" value="1"/>
</dbReference>
<dbReference type="PANTHER" id="PTHR22617">
    <property type="entry name" value="CHEMOTAXIS SENSOR HISTIDINE KINASE-RELATED"/>
    <property type="match status" value="1"/>
</dbReference>
<dbReference type="GO" id="GO:0006935">
    <property type="term" value="P:chemotaxis"/>
    <property type="evidence" value="ECO:0007669"/>
    <property type="project" value="InterPro"/>
</dbReference>
<accession>A0A0D6PCY9</accession>
<sequence>MQAQSASLSAMPAPAISGGGGLEVLTFDLAGEIFALEAILVREVLDKSPETYVPGAPVFVDAVINFRGRIIPLADLRLAFDLEARGISHDSRIIVIEFEIDGETALLALRADKVFEVTMIQDTATEAAPRLGMRWRPDFIRYLAKRGDDIIILPDLAAVFAARGKADGGGVRLPGQSG</sequence>
<protein>
    <submittedName>
        <fullName evidence="2">Chemotaxis protein receptor-CheA linking CheW</fullName>
    </submittedName>
</protein>